<comment type="caution">
    <text evidence="2">The sequence shown here is derived from an EMBL/GenBank/DDBJ whole genome shotgun (WGS) entry which is preliminary data.</text>
</comment>
<feature type="domain" description="Reverse transcriptase" evidence="1">
    <location>
        <begin position="68"/>
        <end position="160"/>
    </location>
</feature>
<organism evidence="2 3">
    <name type="scientific">Elysia marginata</name>
    <dbReference type="NCBI Taxonomy" id="1093978"/>
    <lineage>
        <taxon>Eukaryota</taxon>
        <taxon>Metazoa</taxon>
        <taxon>Spiralia</taxon>
        <taxon>Lophotrochozoa</taxon>
        <taxon>Mollusca</taxon>
        <taxon>Gastropoda</taxon>
        <taxon>Heterobranchia</taxon>
        <taxon>Euthyneura</taxon>
        <taxon>Panpulmonata</taxon>
        <taxon>Sacoglossa</taxon>
        <taxon>Placobranchoidea</taxon>
        <taxon>Plakobranchidae</taxon>
        <taxon>Elysia</taxon>
    </lineage>
</organism>
<accession>A0AAV4FBE9</accession>
<dbReference type="PANTHER" id="PTHR47027">
    <property type="entry name" value="REVERSE TRANSCRIPTASE DOMAIN-CONTAINING PROTEIN"/>
    <property type="match status" value="1"/>
</dbReference>
<dbReference type="InterPro" id="IPR000477">
    <property type="entry name" value="RT_dom"/>
</dbReference>
<keyword evidence="3" id="KW-1185">Reference proteome</keyword>
<dbReference type="InterPro" id="IPR043502">
    <property type="entry name" value="DNA/RNA_pol_sf"/>
</dbReference>
<dbReference type="GO" id="GO:0004519">
    <property type="term" value="F:endonuclease activity"/>
    <property type="evidence" value="ECO:0007669"/>
    <property type="project" value="UniProtKB-KW"/>
</dbReference>
<reference evidence="2 3" key="1">
    <citation type="journal article" date="2021" name="Elife">
        <title>Chloroplast acquisition without the gene transfer in kleptoplastic sea slugs, Plakobranchus ocellatus.</title>
        <authorList>
            <person name="Maeda T."/>
            <person name="Takahashi S."/>
            <person name="Yoshida T."/>
            <person name="Shimamura S."/>
            <person name="Takaki Y."/>
            <person name="Nagai Y."/>
            <person name="Toyoda A."/>
            <person name="Suzuki Y."/>
            <person name="Arimoto A."/>
            <person name="Ishii H."/>
            <person name="Satoh N."/>
            <person name="Nishiyama T."/>
            <person name="Hasebe M."/>
            <person name="Maruyama T."/>
            <person name="Minagawa J."/>
            <person name="Obokata J."/>
            <person name="Shigenobu S."/>
        </authorList>
    </citation>
    <scope>NUCLEOTIDE SEQUENCE [LARGE SCALE GENOMIC DNA]</scope>
</reference>
<dbReference type="Proteomes" id="UP000762676">
    <property type="component" value="Unassembled WGS sequence"/>
</dbReference>
<dbReference type="SUPFAM" id="SSF56672">
    <property type="entry name" value="DNA/RNA polymerases"/>
    <property type="match status" value="1"/>
</dbReference>
<keyword evidence="2" id="KW-0255">Endonuclease</keyword>
<evidence type="ECO:0000259" key="1">
    <source>
        <dbReference type="Pfam" id="PF00078"/>
    </source>
</evidence>
<dbReference type="PANTHER" id="PTHR47027:SF20">
    <property type="entry name" value="REVERSE TRANSCRIPTASE-LIKE PROTEIN WITH RNA-DIRECTED DNA POLYMERASE DOMAIN"/>
    <property type="match status" value="1"/>
</dbReference>
<dbReference type="Pfam" id="PF00078">
    <property type="entry name" value="RVT_1"/>
    <property type="match status" value="1"/>
</dbReference>
<sequence length="263" mass="31016">MAYSSCQIDGSFDKTSPREKTQCGVVLELNGKGENNFKNYRGYQHLERRQTRMHSLASPLQPVCSEFPLQETLADNRGISLNGENITNVRYADDTVIMAETPESHQQMFDRIAESYKTYGMEINTKKTKTMRVRKEKMKLCILIDRTPLEQVTKYQYLGHIRTEDVSMKKETDIRTEKASAKFWKHKELLRRTMNIDTKKRILRCYVFSVFNYECETQTFTKAVKDKIKSFEMWCYRRVVRISWKEHKTNEDVLQAASVTEDR</sequence>
<gene>
    <name evidence="2" type="ORF">ElyMa_003764700</name>
</gene>
<dbReference type="EMBL" id="BMAT01007723">
    <property type="protein sequence ID" value="GFR69741.1"/>
    <property type="molecule type" value="Genomic_DNA"/>
</dbReference>
<name>A0AAV4FBE9_9GAST</name>
<dbReference type="AlphaFoldDB" id="A0AAV4FBE9"/>
<protein>
    <submittedName>
        <fullName evidence="2">Endonuclease-reverse transcriptase</fullName>
    </submittedName>
</protein>
<proteinExistence type="predicted"/>
<evidence type="ECO:0000313" key="3">
    <source>
        <dbReference type="Proteomes" id="UP000762676"/>
    </source>
</evidence>
<keyword evidence="2" id="KW-0378">Hydrolase</keyword>
<evidence type="ECO:0000313" key="2">
    <source>
        <dbReference type="EMBL" id="GFR69741.1"/>
    </source>
</evidence>
<keyword evidence="2" id="KW-0540">Nuclease</keyword>